<dbReference type="CDD" id="cd00279">
    <property type="entry name" value="YlxR"/>
    <property type="match status" value="1"/>
</dbReference>
<protein>
    <recommendedName>
        <fullName evidence="1">YlxR domain-containing protein</fullName>
    </recommendedName>
</protein>
<dbReference type="STRING" id="237679.SAMN04488072_101493"/>
<dbReference type="Pfam" id="PF04296">
    <property type="entry name" value="YlxR"/>
    <property type="match status" value="1"/>
</dbReference>
<dbReference type="InterPro" id="IPR007393">
    <property type="entry name" value="YlxR_dom"/>
</dbReference>
<dbReference type="PANTHER" id="PTHR34215:SF1">
    <property type="entry name" value="YLXR DOMAIN-CONTAINING PROTEIN"/>
    <property type="match status" value="1"/>
</dbReference>
<dbReference type="OrthoDB" id="9813251at2"/>
<evidence type="ECO:0000313" key="3">
    <source>
        <dbReference type="Proteomes" id="UP000198642"/>
    </source>
</evidence>
<dbReference type="RefSeq" id="WP_090233010.1">
    <property type="nucleotide sequence ID" value="NZ_FOJW01000001.1"/>
</dbReference>
<dbReference type="AlphaFoldDB" id="A0A1I0VKZ0"/>
<dbReference type="InterPro" id="IPR037465">
    <property type="entry name" value="YlxR"/>
</dbReference>
<dbReference type="EMBL" id="FOJW01000001">
    <property type="protein sequence ID" value="SFA77002.1"/>
    <property type="molecule type" value="Genomic_DNA"/>
</dbReference>
<feature type="domain" description="YlxR" evidence="1">
    <location>
        <begin position="10"/>
        <end position="83"/>
    </location>
</feature>
<dbReference type="Gene3D" id="3.30.1230.10">
    <property type="entry name" value="YlxR-like"/>
    <property type="match status" value="1"/>
</dbReference>
<dbReference type="InterPro" id="IPR035931">
    <property type="entry name" value="YlxR-like_sf"/>
</dbReference>
<evidence type="ECO:0000259" key="1">
    <source>
        <dbReference type="Pfam" id="PF04296"/>
    </source>
</evidence>
<organism evidence="2 3">
    <name type="scientific">Lentibacillus halodurans</name>
    <dbReference type="NCBI Taxonomy" id="237679"/>
    <lineage>
        <taxon>Bacteria</taxon>
        <taxon>Bacillati</taxon>
        <taxon>Bacillota</taxon>
        <taxon>Bacilli</taxon>
        <taxon>Bacillales</taxon>
        <taxon>Bacillaceae</taxon>
        <taxon>Lentibacillus</taxon>
    </lineage>
</organism>
<proteinExistence type="predicted"/>
<dbReference type="PANTHER" id="PTHR34215">
    <property type="entry name" value="BLL0784 PROTEIN"/>
    <property type="match status" value="1"/>
</dbReference>
<name>A0A1I0VKZ0_9BACI</name>
<dbReference type="SUPFAM" id="SSF64376">
    <property type="entry name" value="YlxR-like"/>
    <property type="match status" value="1"/>
</dbReference>
<dbReference type="Proteomes" id="UP000198642">
    <property type="component" value="Unassembled WGS sequence"/>
</dbReference>
<keyword evidence="3" id="KW-1185">Reference proteome</keyword>
<evidence type="ECO:0000313" key="2">
    <source>
        <dbReference type="EMBL" id="SFA77002.1"/>
    </source>
</evidence>
<reference evidence="2 3" key="1">
    <citation type="submission" date="2016-10" db="EMBL/GenBank/DDBJ databases">
        <authorList>
            <person name="de Groot N.N."/>
        </authorList>
    </citation>
    <scope>NUCLEOTIDE SEQUENCE [LARGE SCALE GENOMIC DNA]</scope>
    <source>
        <strain evidence="2 3">CGMCC 1.3702</strain>
    </source>
</reference>
<accession>A0A1I0VKZ0</accession>
<dbReference type="NCBIfam" id="NF047356">
    <property type="entry name" value="RNA_bind_RnpM"/>
    <property type="match status" value="1"/>
</dbReference>
<gene>
    <name evidence="2" type="ORF">SAMN04488072_101493</name>
</gene>
<sequence>MAKKRKIPQRKCVVTNEMKPKKELIRIVRNKEGEVFVDPTGKKNGRGAYLSNDIAVIEKAEKTGILNRQLDAEIGPSVYEELKRFVEGHTDEQ</sequence>